<keyword evidence="11" id="KW-0472">Membrane</keyword>
<dbReference type="Pfam" id="PF00076">
    <property type="entry name" value="RRM_1"/>
    <property type="match status" value="1"/>
</dbReference>
<evidence type="ECO:0000256" key="7">
    <source>
        <dbReference type="ARBA" id="ARBA00022884"/>
    </source>
</evidence>
<evidence type="ECO:0000256" key="14">
    <source>
        <dbReference type="RuleBase" id="RU367108"/>
    </source>
</evidence>
<feature type="domain" description="RRM" evidence="16">
    <location>
        <begin position="235"/>
        <end position="327"/>
    </location>
</feature>
<keyword evidence="18" id="KW-1185">Reference proteome</keyword>
<protein>
    <recommendedName>
        <fullName evidence="3 14">Mitochondrial escape protein 2</fullName>
    </recommendedName>
</protein>
<dbReference type="InterPro" id="IPR018850">
    <property type="entry name" value="Mt_escape_2_C"/>
</dbReference>
<dbReference type="InterPro" id="IPR034260">
    <property type="entry name" value="Yme2_RRM"/>
</dbReference>
<evidence type="ECO:0000256" key="2">
    <source>
        <dbReference type="ARBA" id="ARBA00010320"/>
    </source>
</evidence>
<evidence type="ECO:0000256" key="9">
    <source>
        <dbReference type="ARBA" id="ARBA00022989"/>
    </source>
</evidence>
<comment type="caution">
    <text evidence="17">The sequence shown here is derived from an EMBL/GenBank/DDBJ whole genome shotgun (WGS) entry which is preliminary data.</text>
</comment>
<dbReference type="Pfam" id="PF10443">
    <property type="entry name" value="RNA12"/>
    <property type="match status" value="1"/>
</dbReference>
<dbReference type="PROSITE" id="PS50102">
    <property type="entry name" value="RRM"/>
    <property type="match status" value="1"/>
</dbReference>
<feature type="non-terminal residue" evidence="17">
    <location>
        <position position="1"/>
    </location>
</feature>
<evidence type="ECO:0000256" key="3">
    <source>
        <dbReference type="ARBA" id="ARBA00020222"/>
    </source>
</evidence>
<keyword evidence="9" id="KW-1133">Transmembrane helix</keyword>
<comment type="similarity">
    <text evidence="2 14">Belongs to the YME2 family.</text>
</comment>
<dbReference type="STRING" id="708197.A0A166YCP5"/>
<dbReference type="PANTHER" id="PTHR32198">
    <property type="entry name" value="MITOCHONDRIAL ESCAPE PROTEIN 2"/>
    <property type="match status" value="1"/>
</dbReference>
<evidence type="ECO:0000313" key="18">
    <source>
        <dbReference type="Proteomes" id="UP000076552"/>
    </source>
</evidence>
<accession>A0A166YCP5</accession>
<evidence type="ECO:0000256" key="10">
    <source>
        <dbReference type="ARBA" id="ARBA00023128"/>
    </source>
</evidence>
<name>A0A166YCP5_9PEZI</name>
<feature type="region of interest" description="Disordered" evidence="15">
    <location>
        <begin position="650"/>
        <end position="671"/>
    </location>
</feature>
<evidence type="ECO:0000313" key="17">
    <source>
        <dbReference type="EMBL" id="KZL77503.1"/>
    </source>
</evidence>
<gene>
    <name evidence="17" type="ORF">CT0861_09302</name>
</gene>
<evidence type="ECO:0000256" key="1">
    <source>
        <dbReference type="ARBA" id="ARBA00004434"/>
    </source>
</evidence>
<reference evidence="17 18" key="1">
    <citation type="submission" date="2015-06" db="EMBL/GenBank/DDBJ databases">
        <title>Survival trade-offs in plant roots during colonization by closely related pathogenic and mutualistic fungi.</title>
        <authorList>
            <person name="Hacquard S."/>
            <person name="Kracher B."/>
            <person name="Hiruma K."/>
            <person name="Weinman A."/>
            <person name="Muench P."/>
            <person name="Garrido Oter R."/>
            <person name="Ver Loren van Themaat E."/>
            <person name="Dallerey J.-F."/>
            <person name="Damm U."/>
            <person name="Henrissat B."/>
            <person name="Lespinet O."/>
            <person name="Thon M."/>
            <person name="Kemen E."/>
            <person name="McHardy A.C."/>
            <person name="Schulze-Lefert P."/>
            <person name="O'Connell R.J."/>
        </authorList>
    </citation>
    <scope>NUCLEOTIDE SEQUENCE [LARGE SCALE GENOMIC DNA]</scope>
    <source>
        <strain evidence="17 18">0861</strain>
    </source>
</reference>
<keyword evidence="7 13" id="KW-0694">RNA-binding</keyword>
<dbReference type="InterPro" id="IPR000504">
    <property type="entry name" value="RRM_dom"/>
</dbReference>
<dbReference type="PANTHER" id="PTHR32198:SF2">
    <property type="entry name" value="MITOCHONDRIAL ESCAPE PROTEIN 2"/>
    <property type="match status" value="1"/>
</dbReference>
<evidence type="ECO:0000256" key="15">
    <source>
        <dbReference type="SAM" id="MobiDB-lite"/>
    </source>
</evidence>
<keyword evidence="6 14" id="KW-0999">Mitochondrion inner membrane</keyword>
<evidence type="ECO:0000259" key="16">
    <source>
        <dbReference type="PROSITE" id="PS50102"/>
    </source>
</evidence>
<keyword evidence="10 14" id="KW-0496">Mitochondrion</keyword>
<keyword evidence="4 14" id="KW-0507">mRNA processing</keyword>
<dbReference type="EMBL" id="LFIV01000007">
    <property type="protein sequence ID" value="KZL77503.1"/>
    <property type="molecule type" value="Genomic_DNA"/>
</dbReference>
<dbReference type="InterPro" id="IPR035979">
    <property type="entry name" value="RBD_domain_sf"/>
</dbReference>
<dbReference type="InterPro" id="IPR012677">
    <property type="entry name" value="Nucleotide-bd_a/b_plait_sf"/>
</dbReference>
<dbReference type="AlphaFoldDB" id="A0A166YCP5"/>
<evidence type="ECO:0000256" key="5">
    <source>
        <dbReference type="ARBA" id="ARBA00022692"/>
    </source>
</evidence>
<sequence length="897" mass="99717">LVTSSHLAFLPSFPVFNVSSSKHPTLLSRAPCDCADRKHHMSPSRAMLRSGMRPAAKLQAAWTPIRPFAQPLRSGAVLRAATKAWESTLTGDEKSGHIAKSESEAILFFDNLFPLKLTYLLRRSWSSDRDLADLLKRFDSSGGGLGTDPINLVKRAIPKDLPIKVTEILPRLKDGGAFVKFSHGPDVLPKDIENSLARSLEKHPLRPWFNPFRGVKAGLVKGVPWLEDLYRFPKSRVKVEFTGKDAGGEAVELSQETLYSVFRRYGKIAEITSQPSDSKIVPKYAYVDFALVRDAIMARNCLHGFVVDEAMGGGKLGTRLRLSYEQKVKPHNIWNWLTSHPRVVIPVVAALLAAITVAVFDPIREFFVKAHIQHSFRLTNNKFYRWIKSQTSDIISSFGHKKADKAGFNAVWQHRKDLIEQIQTWLLESSDTFIVVQGPRGSGKKELVLDQSLKGRKNVLVIDCKPIIEARGESGTIKHLANAVGYKPIFAFLNNMSSMIDLAVQSTTGVKAGFSETLESQVVKILHTTAEALKEVSLAGRDKDGKDADLSDDAYLEARPDKRAVVVIDNFLHKNEGSSIVYDKVAEWAAAMVQNNVAHVIFLTDDTAYSKSLSKAMPDRVFRQAALGDLSLDVAKKFIVSRLEEDELEKVREHSKEADEKTEDVVERREKPDLSELDSAIGILGGRLTDLEYLARRLKGGQSPRRAIEDIINQSATEIVKMYLLDGKDTVEGKKWSMEQAWYLIKALASHDALRYNEVLLSDTFASSTAAGASNGESALEGLTNAELITVETYNGRPQTIRPGKPMYQAAFGLLLEDHVLRAKLDLAVLKELTKVETKTIEKAENELALLGSLPKQPAQTGARVSYLLDKLEGSQAKIMKYEKEIAALKKVLKHNY</sequence>
<proteinExistence type="inferred from homology"/>
<evidence type="ECO:0000256" key="4">
    <source>
        <dbReference type="ARBA" id="ARBA00022664"/>
    </source>
</evidence>
<keyword evidence="5" id="KW-0812">Transmembrane</keyword>
<dbReference type="GO" id="GO:0003723">
    <property type="term" value="F:RNA binding"/>
    <property type="evidence" value="ECO:0007669"/>
    <property type="project" value="UniProtKB-UniRule"/>
</dbReference>
<dbReference type="GO" id="GO:0005743">
    <property type="term" value="C:mitochondrial inner membrane"/>
    <property type="evidence" value="ECO:0007669"/>
    <property type="project" value="UniProtKB-SubCell"/>
</dbReference>
<comment type="subcellular location">
    <subcellularLocation>
        <location evidence="1 14">Mitochondrion inner membrane</location>
        <topology evidence="1 14">Single-pass membrane protein</topology>
    </subcellularLocation>
</comment>
<dbReference type="InterPro" id="IPR039627">
    <property type="entry name" value="Yme2_C"/>
</dbReference>
<keyword evidence="8" id="KW-0809">Transit peptide</keyword>
<evidence type="ECO:0000256" key="13">
    <source>
        <dbReference type="PROSITE-ProRule" id="PRU00176"/>
    </source>
</evidence>
<organism evidence="17 18">
    <name type="scientific">Colletotrichum tofieldiae</name>
    <dbReference type="NCBI Taxonomy" id="708197"/>
    <lineage>
        <taxon>Eukaryota</taxon>
        <taxon>Fungi</taxon>
        <taxon>Dikarya</taxon>
        <taxon>Ascomycota</taxon>
        <taxon>Pezizomycotina</taxon>
        <taxon>Sordariomycetes</taxon>
        <taxon>Hypocreomycetidae</taxon>
        <taxon>Glomerellales</taxon>
        <taxon>Glomerellaceae</taxon>
        <taxon>Colletotrichum</taxon>
        <taxon>Colletotrichum spaethianum species complex</taxon>
    </lineage>
</organism>
<dbReference type="Proteomes" id="UP000076552">
    <property type="component" value="Unassembled WGS sequence"/>
</dbReference>
<evidence type="ECO:0000256" key="11">
    <source>
        <dbReference type="ARBA" id="ARBA00023136"/>
    </source>
</evidence>
<comment type="function">
    <text evidence="12 14">Plays a role in maintaining the mitochondrial genome and in controlling the mtDNA escape. Involved in the regulation of mtDNA nucleotide structure and number. May have a dispensable role in early maturation of pre-rRNA.</text>
</comment>
<dbReference type="CDD" id="cd12433">
    <property type="entry name" value="RRM_Yme2p_like"/>
    <property type="match status" value="1"/>
</dbReference>
<dbReference type="Gene3D" id="3.30.70.330">
    <property type="match status" value="1"/>
</dbReference>
<evidence type="ECO:0000256" key="12">
    <source>
        <dbReference type="ARBA" id="ARBA00025276"/>
    </source>
</evidence>
<evidence type="ECO:0000256" key="6">
    <source>
        <dbReference type="ARBA" id="ARBA00022792"/>
    </source>
</evidence>
<dbReference type="SUPFAM" id="SSF54928">
    <property type="entry name" value="RNA-binding domain, RBD"/>
    <property type="match status" value="1"/>
</dbReference>
<evidence type="ECO:0000256" key="8">
    <source>
        <dbReference type="ARBA" id="ARBA00022946"/>
    </source>
</evidence>
<dbReference type="GO" id="GO:0006397">
    <property type="term" value="P:mRNA processing"/>
    <property type="evidence" value="ECO:0007669"/>
    <property type="project" value="UniProtKB-UniRule"/>
</dbReference>
<dbReference type="FunFam" id="3.30.70.330:FF:000959">
    <property type="entry name" value="Mitochondrial escape protein 2"/>
    <property type="match status" value="1"/>
</dbReference>